<dbReference type="Pfam" id="PF00657">
    <property type="entry name" value="Lipase_GDSL"/>
    <property type="match status" value="1"/>
</dbReference>
<dbReference type="PANTHER" id="PTHR43695:SF1">
    <property type="entry name" value="RHAMNOGALACTURONAN ACETYLESTERASE"/>
    <property type="match status" value="1"/>
</dbReference>
<comment type="similarity">
    <text evidence="1">Belongs to the 'GDSL' lipolytic enzyme family.</text>
</comment>
<dbReference type="GO" id="GO:0016788">
    <property type="term" value="F:hydrolase activity, acting on ester bonds"/>
    <property type="evidence" value="ECO:0007669"/>
    <property type="project" value="InterPro"/>
</dbReference>
<dbReference type="HOGENOM" id="CLU_065859_0_0_1"/>
<evidence type="ECO:0000256" key="1">
    <source>
        <dbReference type="ARBA" id="ARBA00008668"/>
    </source>
</evidence>
<reference evidence="4 5" key="1">
    <citation type="journal article" date="2013" name="BMC Genomics">
        <title>The genome and transcriptome of the pine saprophyte Ophiostoma piceae, and a comparison with the bark beetle-associated pine pathogen Grosmannia clavigera.</title>
        <authorList>
            <person name="Haridas S."/>
            <person name="Wang Y."/>
            <person name="Lim L."/>
            <person name="Massoumi Alamouti S."/>
            <person name="Jackman S."/>
            <person name="Docking R."/>
            <person name="Robertson G."/>
            <person name="Birol I."/>
            <person name="Bohlmann J."/>
            <person name="Breuil C."/>
        </authorList>
    </citation>
    <scope>NUCLEOTIDE SEQUENCE [LARGE SCALE GENOMIC DNA]</scope>
    <source>
        <strain evidence="4 5">UAMH 11346</strain>
    </source>
</reference>
<dbReference type="AlphaFoldDB" id="S3CBX0"/>
<keyword evidence="2" id="KW-0378">Hydrolase</keyword>
<sequence length="270" mass="28301">MKARNTFLSAVACAEAALTVHLCGDSTMAAMTGAVQGWGEYLHYSFDPALFAVHNAAVAGRSARSYTREGRFNAVLQVVQPGDWVVIEFGHNDGGSLGSTDNGRSDCYGAGGETCATTYNGVNETVQTYPTYLKRAGAAFLAAGADVVISSPTPNNVWESGSYSWGPDRFAYYSWLAAEELGGTSAGAYFVPHGAYAAQVMKSLGADVVNENYPNDHTHTSPYLADIMAGAFVYGLTCGTSELGRSAVNSTASLAAVFGDCITYNATVPL</sequence>
<dbReference type="InterPro" id="IPR036514">
    <property type="entry name" value="SGNH_hydro_sf"/>
</dbReference>
<dbReference type="EMBL" id="KE148146">
    <property type="protein sequence ID" value="EPE10397.1"/>
    <property type="molecule type" value="Genomic_DNA"/>
</dbReference>
<keyword evidence="5" id="KW-1185">Reference proteome</keyword>
<dbReference type="InterPro" id="IPR001087">
    <property type="entry name" value="GDSL"/>
</dbReference>
<dbReference type="STRING" id="1262450.S3CBX0"/>
<dbReference type="SUPFAM" id="SSF52266">
    <property type="entry name" value="SGNH hydrolase"/>
    <property type="match status" value="1"/>
</dbReference>
<dbReference type="OMA" id="DNGKQDA"/>
<feature type="signal peptide" evidence="3">
    <location>
        <begin position="1"/>
        <end position="16"/>
    </location>
</feature>
<dbReference type="VEuPathDB" id="FungiDB:F503_05492"/>
<dbReference type="Gene3D" id="3.40.50.1110">
    <property type="entry name" value="SGNH hydrolase"/>
    <property type="match status" value="1"/>
</dbReference>
<gene>
    <name evidence="4" type="ORF">F503_05492</name>
</gene>
<organism evidence="4 5">
    <name type="scientific">Ophiostoma piceae (strain UAMH 11346)</name>
    <name type="common">Sap stain fungus</name>
    <dbReference type="NCBI Taxonomy" id="1262450"/>
    <lineage>
        <taxon>Eukaryota</taxon>
        <taxon>Fungi</taxon>
        <taxon>Dikarya</taxon>
        <taxon>Ascomycota</taxon>
        <taxon>Pezizomycotina</taxon>
        <taxon>Sordariomycetes</taxon>
        <taxon>Sordariomycetidae</taxon>
        <taxon>Ophiostomatales</taxon>
        <taxon>Ophiostomataceae</taxon>
        <taxon>Ophiostoma</taxon>
    </lineage>
</organism>
<proteinExistence type="inferred from homology"/>
<dbReference type="eggNOG" id="ENOG502RY37">
    <property type="taxonomic scope" value="Eukaryota"/>
</dbReference>
<evidence type="ECO:0000256" key="2">
    <source>
        <dbReference type="ARBA" id="ARBA00022801"/>
    </source>
</evidence>
<dbReference type="InterPro" id="IPR037459">
    <property type="entry name" value="RhgT-like"/>
</dbReference>
<evidence type="ECO:0000313" key="4">
    <source>
        <dbReference type="EMBL" id="EPE10397.1"/>
    </source>
</evidence>
<name>S3CBX0_OPHP1</name>
<protein>
    <submittedName>
        <fullName evidence="4">Rhamnogalacturonan acetylesterase</fullName>
    </submittedName>
</protein>
<evidence type="ECO:0000256" key="3">
    <source>
        <dbReference type="SAM" id="SignalP"/>
    </source>
</evidence>
<feature type="chain" id="PRO_5004507197" evidence="3">
    <location>
        <begin position="17"/>
        <end position="270"/>
    </location>
</feature>
<accession>S3CBX0</accession>
<dbReference type="PANTHER" id="PTHR43695">
    <property type="entry name" value="PUTATIVE (AFU_ORTHOLOGUE AFUA_2G17250)-RELATED"/>
    <property type="match status" value="1"/>
</dbReference>
<evidence type="ECO:0000313" key="5">
    <source>
        <dbReference type="Proteomes" id="UP000016923"/>
    </source>
</evidence>
<dbReference type="OrthoDB" id="2141316at2759"/>
<dbReference type="Proteomes" id="UP000016923">
    <property type="component" value="Unassembled WGS sequence"/>
</dbReference>
<keyword evidence="3" id="KW-0732">Signal</keyword>